<dbReference type="SUPFAM" id="SSF57903">
    <property type="entry name" value="FYVE/PHD zinc finger"/>
    <property type="match status" value="1"/>
</dbReference>
<dbReference type="FunFam" id="3.30.40.10:FF:000105">
    <property type="entry name" value="WD repeat and FYVE domain-containing protein 2"/>
    <property type="match status" value="1"/>
</dbReference>
<evidence type="ECO:0000256" key="12">
    <source>
        <dbReference type="SAM" id="MobiDB-lite"/>
    </source>
</evidence>
<keyword evidence="7 11" id="KW-0863">Zinc-finger</keyword>
<organism evidence="15 16">
    <name type="scientific">Serendipita vermifera MAFF 305830</name>
    <dbReference type="NCBI Taxonomy" id="933852"/>
    <lineage>
        <taxon>Eukaryota</taxon>
        <taxon>Fungi</taxon>
        <taxon>Dikarya</taxon>
        <taxon>Basidiomycota</taxon>
        <taxon>Agaricomycotina</taxon>
        <taxon>Agaricomycetes</taxon>
        <taxon>Sebacinales</taxon>
        <taxon>Serendipitaceae</taxon>
        <taxon>Serendipita</taxon>
    </lineage>
</organism>
<dbReference type="Gene3D" id="3.30.40.10">
    <property type="entry name" value="Zinc/RING finger domain, C3HC4 (zinc finger)"/>
    <property type="match status" value="1"/>
</dbReference>
<keyword evidence="8" id="KW-0862">Zinc</keyword>
<evidence type="ECO:0000256" key="7">
    <source>
        <dbReference type="ARBA" id="ARBA00022771"/>
    </source>
</evidence>
<dbReference type="HOGENOM" id="CLU_011862_1_0_1"/>
<dbReference type="PROSITE" id="PS50330">
    <property type="entry name" value="UIM"/>
    <property type="match status" value="1"/>
</dbReference>
<dbReference type="EMBL" id="KN824277">
    <property type="protein sequence ID" value="KIM33819.1"/>
    <property type="molecule type" value="Genomic_DNA"/>
</dbReference>
<dbReference type="Pfam" id="PF00790">
    <property type="entry name" value="VHS"/>
    <property type="match status" value="1"/>
</dbReference>
<dbReference type="SUPFAM" id="SSF48464">
    <property type="entry name" value="ENTH/VHS domain"/>
    <property type="match status" value="1"/>
</dbReference>
<dbReference type="PANTHER" id="PTHR47794:SF1">
    <property type="entry name" value="VACUOLAR PROTEIN SORTING-ASSOCIATED PROTEIN 27"/>
    <property type="match status" value="1"/>
</dbReference>
<name>A0A0C3BNZ5_SERVB</name>
<dbReference type="PROSITE" id="PS50179">
    <property type="entry name" value="VHS"/>
    <property type="match status" value="1"/>
</dbReference>
<gene>
    <name evidence="15" type="ORF">M408DRAFT_325411</name>
</gene>
<evidence type="ECO:0000256" key="11">
    <source>
        <dbReference type="PROSITE-ProRule" id="PRU00091"/>
    </source>
</evidence>
<dbReference type="GO" id="GO:0008270">
    <property type="term" value="F:zinc ion binding"/>
    <property type="evidence" value="ECO:0007669"/>
    <property type="project" value="UniProtKB-KW"/>
</dbReference>
<evidence type="ECO:0000313" key="15">
    <source>
        <dbReference type="EMBL" id="KIM33819.1"/>
    </source>
</evidence>
<keyword evidence="9 10" id="KW-0472">Membrane</keyword>
<proteinExistence type="inferred from homology"/>
<evidence type="ECO:0000313" key="16">
    <source>
        <dbReference type="Proteomes" id="UP000054097"/>
    </source>
</evidence>
<dbReference type="Gene3D" id="1.25.40.90">
    <property type="match status" value="1"/>
</dbReference>
<dbReference type="InterPro" id="IPR011011">
    <property type="entry name" value="Znf_FYVE_PHD"/>
</dbReference>
<evidence type="ECO:0000256" key="4">
    <source>
        <dbReference type="ARBA" id="ARBA00022723"/>
    </source>
</evidence>
<evidence type="ECO:0000256" key="9">
    <source>
        <dbReference type="ARBA" id="ARBA00023136"/>
    </source>
</evidence>
<dbReference type="Gene3D" id="6.10.140.100">
    <property type="match status" value="1"/>
</dbReference>
<evidence type="ECO:0000256" key="10">
    <source>
        <dbReference type="PIRNR" id="PIRNR036956"/>
    </source>
</evidence>
<dbReference type="SMART" id="SM00288">
    <property type="entry name" value="VHS"/>
    <property type="match status" value="1"/>
</dbReference>
<dbReference type="SMART" id="SM00726">
    <property type="entry name" value="UIM"/>
    <property type="match status" value="2"/>
</dbReference>
<dbReference type="GO" id="GO:0010008">
    <property type="term" value="C:endosome membrane"/>
    <property type="evidence" value="ECO:0007669"/>
    <property type="project" value="UniProtKB-SubCell"/>
</dbReference>
<evidence type="ECO:0000256" key="5">
    <source>
        <dbReference type="ARBA" id="ARBA00022737"/>
    </source>
</evidence>
<evidence type="ECO:0000256" key="3">
    <source>
        <dbReference type="ARBA" id="ARBA00017753"/>
    </source>
</evidence>
<feature type="compositionally biased region" description="Low complexity" evidence="12">
    <location>
        <begin position="569"/>
        <end position="582"/>
    </location>
</feature>
<dbReference type="PIRSF" id="PIRSF036956">
    <property type="entry name" value="Hrs_Vps27"/>
    <property type="match status" value="1"/>
</dbReference>
<dbReference type="CDD" id="cd16979">
    <property type="entry name" value="VHS_Vps27"/>
    <property type="match status" value="1"/>
</dbReference>
<dbReference type="InterPro" id="IPR008942">
    <property type="entry name" value="ENTH_VHS"/>
</dbReference>
<evidence type="ECO:0000256" key="2">
    <source>
        <dbReference type="ARBA" id="ARBA00008597"/>
    </source>
</evidence>
<dbReference type="GO" id="GO:0032266">
    <property type="term" value="F:phosphatidylinositol-3-phosphate binding"/>
    <property type="evidence" value="ECO:0007669"/>
    <property type="project" value="TreeGrafter"/>
</dbReference>
<feature type="domain" description="FYVE-type" evidence="13">
    <location>
        <begin position="169"/>
        <end position="229"/>
    </location>
</feature>
<feature type="compositionally biased region" description="Low complexity" evidence="12">
    <location>
        <begin position="436"/>
        <end position="490"/>
    </location>
</feature>
<dbReference type="GO" id="GO:0043328">
    <property type="term" value="P:protein transport to vacuole involved in ubiquitin-dependent protein catabolic process via the multivesicular body sorting pathway"/>
    <property type="evidence" value="ECO:0007669"/>
    <property type="project" value="TreeGrafter"/>
</dbReference>
<sequence>MASWIWGTSQFDEEVDKATSELLPTDQEDIALNLEICDQIKAKMVQPKDAMRALKRRLNHKNPNVQLLALTLTDVCVKNGGNHFLVEISSREFMDNLVSIVKIVSLNMDVKNRMLKFIQNWAVAFEGKPEFSYVNTVYKTLVSEGYKFPPKDLAIANNAMTDTAIAPEWIDSDVCLRCRDPFTFTNRKHHCRNCGQVFDQKCSSKTLPLPHFGIPQEVRVCDSCHFKLLRKKEAAAKEAADAQKKGLRQQLRNDNLDYDLARAIELSLKESKGSRAGYAPLNEVSKQWTTSEPPLVQRTERRQAEEDDDDLRAAIEASLREAHAPQPSAPAADTSITNAGGYDSPIASVPSYDLAPMESDAIMSFNQTVTEAQTYGMRDLRTTHDLYRRATASQPKLTRSLDDTERKEQLLSEMHDKLSEAVKLYDNLLTEQFTQSTRRQQTLSQPSYPQYNPYQQQPQQWAPQAAPTSPYAGAYAPSPAHAASPPTATPNWDPNPAAYRSQAGPPSPVLSRAPYSQDYVSTQPNPAATQPMHYTMQQQQPAYVPSLPPVTLPLSPGPDRTGYQPSSVPHAVAAGQAPASAPHTVMTGQPPASVSPVPTPSHPTPAIPHTYQNFNTGHQTLSRSNTVTSATRVQPQQQYVNHPHYQQQQQHQHQQQQIAPSAPAATMPVLPTAPTNAPSAYSLYGPAAAIPSAPTNEPKEAMLISFD</sequence>
<comment type="function">
    <text evidence="10">Component of the ESCRT-0 complex which is the sorting receptor for ubiquitinated cargo proteins at the multivesicular body (MVB) and recruits ESCRT-I to the MVB outer membrane.</text>
</comment>
<feature type="compositionally biased region" description="Low complexity" evidence="12">
    <location>
        <begin position="642"/>
        <end position="657"/>
    </location>
</feature>
<evidence type="ECO:0000256" key="1">
    <source>
        <dbReference type="ARBA" id="ARBA00004125"/>
    </source>
</evidence>
<protein>
    <recommendedName>
        <fullName evidence="3 10">Vacuolar protein sorting-associated protein 27</fullName>
    </recommendedName>
</protein>
<feature type="region of interest" description="Disordered" evidence="12">
    <location>
        <begin position="552"/>
        <end position="601"/>
    </location>
</feature>
<dbReference type="PANTHER" id="PTHR47794">
    <property type="entry name" value="VACUOLAR PROTEIN SORTING-ASSOCIATED PROTEIN 27"/>
    <property type="match status" value="1"/>
</dbReference>
<keyword evidence="4" id="KW-0479">Metal-binding</keyword>
<evidence type="ECO:0000259" key="13">
    <source>
        <dbReference type="PROSITE" id="PS50178"/>
    </source>
</evidence>
<comment type="subunit">
    <text evidence="10">Component of the ESCRT-0 complex composed of HSE1 and VPS27.</text>
</comment>
<dbReference type="InterPro" id="IPR002014">
    <property type="entry name" value="VHS_dom"/>
</dbReference>
<dbReference type="Proteomes" id="UP000054097">
    <property type="component" value="Unassembled WGS sequence"/>
</dbReference>
<reference evidence="16" key="2">
    <citation type="submission" date="2015-01" db="EMBL/GenBank/DDBJ databases">
        <title>Evolutionary Origins and Diversification of the Mycorrhizal Mutualists.</title>
        <authorList>
            <consortium name="DOE Joint Genome Institute"/>
            <consortium name="Mycorrhizal Genomics Consortium"/>
            <person name="Kohler A."/>
            <person name="Kuo A."/>
            <person name="Nagy L.G."/>
            <person name="Floudas D."/>
            <person name="Copeland A."/>
            <person name="Barry K.W."/>
            <person name="Cichocki N."/>
            <person name="Veneault-Fourrey C."/>
            <person name="LaButti K."/>
            <person name="Lindquist E.A."/>
            <person name="Lipzen A."/>
            <person name="Lundell T."/>
            <person name="Morin E."/>
            <person name="Murat C."/>
            <person name="Riley R."/>
            <person name="Ohm R."/>
            <person name="Sun H."/>
            <person name="Tunlid A."/>
            <person name="Henrissat B."/>
            <person name="Grigoriev I.V."/>
            <person name="Hibbett D.S."/>
            <person name="Martin F."/>
        </authorList>
    </citation>
    <scope>NUCLEOTIDE SEQUENCE [LARGE SCALE GENOMIC DNA]</scope>
    <source>
        <strain evidence="16">MAFF 305830</strain>
    </source>
</reference>
<evidence type="ECO:0000259" key="14">
    <source>
        <dbReference type="PROSITE" id="PS50179"/>
    </source>
</evidence>
<dbReference type="Pfam" id="PF01363">
    <property type="entry name" value="FYVE"/>
    <property type="match status" value="1"/>
</dbReference>
<dbReference type="AlphaFoldDB" id="A0A0C3BNZ5"/>
<keyword evidence="5" id="KW-0677">Repeat</keyword>
<dbReference type="InterPro" id="IPR000306">
    <property type="entry name" value="Znf_FYVE"/>
</dbReference>
<dbReference type="GO" id="GO:0006623">
    <property type="term" value="P:protein targeting to vacuole"/>
    <property type="evidence" value="ECO:0007669"/>
    <property type="project" value="TreeGrafter"/>
</dbReference>
<dbReference type="InterPro" id="IPR013083">
    <property type="entry name" value="Znf_RING/FYVE/PHD"/>
</dbReference>
<dbReference type="STRING" id="933852.A0A0C3BNZ5"/>
<evidence type="ECO:0000256" key="8">
    <source>
        <dbReference type="ARBA" id="ARBA00022833"/>
    </source>
</evidence>
<dbReference type="SMART" id="SM00064">
    <property type="entry name" value="FYVE"/>
    <property type="match status" value="1"/>
</dbReference>
<keyword evidence="16" id="KW-1185">Reference proteome</keyword>
<dbReference type="PROSITE" id="PS50178">
    <property type="entry name" value="ZF_FYVE"/>
    <property type="match status" value="1"/>
</dbReference>
<evidence type="ECO:0000256" key="6">
    <source>
        <dbReference type="ARBA" id="ARBA00022753"/>
    </source>
</evidence>
<dbReference type="InterPro" id="IPR003903">
    <property type="entry name" value="UIM_dom"/>
</dbReference>
<dbReference type="GO" id="GO:0033565">
    <property type="term" value="C:ESCRT-0 complex"/>
    <property type="evidence" value="ECO:0007669"/>
    <property type="project" value="TreeGrafter"/>
</dbReference>
<dbReference type="Pfam" id="PF02809">
    <property type="entry name" value="UIM"/>
    <property type="match status" value="2"/>
</dbReference>
<feature type="region of interest" description="Disordered" evidence="12">
    <location>
        <begin position="642"/>
        <end position="674"/>
    </location>
</feature>
<feature type="compositionally biased region" description="Polar residues" evidence="12">
    <location>
        <begin position="518"/>
        <end position="528"/>
    </location>
</feature>
<dbReference type="InterPro" id="IPR017455">
    <property type="entry name" value="Znf_FYVE-rel"/>
</dbReference>
<dbReference type="OrthoDB" id="957735at2759"/>
<keyword evidence="6 10" id="KW-0967">Endosome</keyword>
<feature type="region of interest" description="Disordered" evidence="12">
    <location>
        <begin position="436"/>
        <end position="529"/>
    </location>
</feature>
<dbReference type="Gene3D" id="1.20.5.1940">
    <property type="match status" value="1"/>
</dbReference>
<feature type="region of interest" description="Disordered" evidence="12">
    <location>
        <begin position="284"/>
        <end position="309"/>
    </location>
</feature>
<comment type="similarity">
    <text evidence="2 10">Belongs to the VPS27 family.</text>
</comment>
<feature type="domain" description="VHS" evidence="14">
    <location>
        <begin position="20"/>
        <end position="149"/>
    </location>
</feature>
<dbReference type="GO" id="GO:0043130">
    <property type="term" value="F:ubiquitin binding"/>
    <property type="evidence" value="ECO:0007669"/>
    <property type="project" value="InterPro"/>
</dbReference>
<dbReference type="InterPro" id="IPR017073">
    <property type="entry name" value="HGS/VPS27"/>
</dbReference>
<accession>A0A0C3BNZ5</accession>
<reference evidence="15 16" key="1">
    <citation type="submission" date="2014-04" db="EMBL/GenBank/DDBJ databases">
        <authorList>
            <consortium name="DOE Joint Genome Institute"/>
            <person name="Kuo A."/>
            <person name="Zuccaro A."/>
            <person name="Kohler A."/>
            <person name="Nagy L.G."/>
            <person name="Floudas D."/>
            <person name="Copeland A."/>
            <person name="Barry K.W."/>
            <person name="Cichocki N."/>
            <person name="Veneault-Fourrey C."/>
            <person name="LaButti K."/>
            <person name="Lindquist E.A."/>
            <person name="Lipzen A."/>
            <person name="Lundell T."/>
            <person name="Morin E."/>
            <person name="Murat C."/>
            <person name="Sun H."/>
            <person name="Tunlid A."/>
            <person name="Henrissat B."/>
            <person name="Grigoriev I.V."/>
            <person name="Hibbett D.S."/>
            <person name="Martin F."/>
            <person name="Nordberg H.P."/>
            <person name="Cantor M.N."/>
            <person name="Hua S.X."/>
        </authorList>
    </citation>
    <scope>NUCLEOTIDE SEQUENCE [LARGE SCALE GENOMIC DNA]</scope>
    <source>
        <strain evidence="15 16">MAFF 305830</strain>
    </source>
</reference>
<comment type="subcellular location">
    <subcellularLocation>
        <location evidence="1 10">Endosome membrane</location>
        <topology evidence="1 10">Peripheral membrane protein</topology>
        <orientation evidence="1 10">Cytoplasmic side</orientation>
    </subcellularLocation>
</comment>